<feature type="transmembrane region" description="Helical" evidence="6">
    <location>
        <begin position="12"/>
        <end position="38"/>
    </location>
</feature>
<feature type="transmembrane region" description="Helical" evidence="6">
    <location>
        <begin position="207"/>
        <end position="227"/>
    </location>
</feature>
<comment type="similarity">
    <text evidence="2 6">Belongs to the 4-toluene sulfonate uptake permease (TSUP) (TC 2.A.102) family.</text>
</comment>
<evidence type="ECO:0000256" key="6">
    <source>
        <dbReference type="RuleBase" id="RU363041"/>
    </source>
</evidence>
<gene>
    <name evidence="7" type="ORF">DSM107014_00335</name>
</gene>
<sequence length="255" mass="26870">MITTIIGHILAVAIGMTLGLIGGGGSVLAVPTLIYVMGISSKEAITMTLIIVGIVSLIGIIPHWRQGNVNLKIATVFIPPAMLGTYLGATLALLPFISDTFQLICFGIIMLLASILMIGKGSSKEEKNKIIEPKKNKYQWLVIPAEGLGVGIVTGFVGVGGGFAIIPALVLIGGIPMKEAIGTSLLIIAFNSVTGVIKYLSQVSIDWNLTISFTLAATIGTVSGAYLSRVIQAKELQKVFGYFVLAVAVFVLIRR</sequence>
<evidence type="ECO:0000256" key="3">
    <source>
        <dbReference type="ARBA" id="ARBA00022692"/>
    </source>
</evidence>
<organism evidence="7 8">
    <name type="scientific">Gomphosphaeria aponina SAG 52.96 = DSM 107014</name>
    <dbReference type="NCBI Taxonomy" id="1521640"/>
    <lineage>
        <taxon>Bacteria</taxon>
        <taxon>Bacillati</taxon>
        <taxon>Cyanobacteriota</taxon>
        <taxon>Cyanophyceae</taxon>
        <taxon>Oscillatoriophycideae</taxon>
        <taxon>Chroococcales</taxon>
        <taxon>Gomphosphaeriaceae</taxon>
        <taxon>Gomphosphaeria</taxon>
    </lineage>
</organism>
<keyword evidence="5 6" id="KW-0472">Membrane</keyword>
<keyword evidence="4 6" id="KW-1133">Transmembrane helix</keyword>
<feature type="transmembrane region" description="Helical" evidence="6">
    <location>
        <begin position="44"/>
        <end position="61"/>
    </location>
</feature>
<keyword evidence="6" id="KW-1003">Cell membrane</keyword>
<feature type="transmembrane region" description="Helical" evidence="6">
    <location>
        <begin position="100"/>
        <end position="119"/>
    </location>
</feature>
<dbReference type="GO" id="GO:0005886">
    <property type="term" value="C:plasma membrane"/>
    <property type="evidence" value="ECO:0007669"/>
    <property type="project" value="UniProtKB-SubCell"/>
</dbReference>
<dbReference type="PANTHER" id="PTHR43701">
    <property type="entry name" value="MEMBRANE TRANSPORTER PROTEIN MJ0441-RELATED"/>
    <property type="match status" value="1"/>
</dbReference>
<evidence type="ECO:0000256" key="4">
    <source>
        <dbReference type="ARBA" id="ARBA00022989"/>
    </source>
</evidence>
<dbReference type="PANTHER" id="PTHR43701:SF2">
    <property type="entry name" value="MEMBRANE TRANSPORTER PROTEIN YJNA-RELATED"/>
    <property type="match status" value="1"/>
</dbReference>
<evidence type="ECO:0000256" key="5">
    <source>
        <dbReference type="ARBA" id="ARBA00023136"/>
    </source>
</evidence>
<protein>
    <recommendedName>
        <fullName evidence="6">Probable membrane transporter protein</fullName>
    </recommendedName>
</protein>
<comment type="caution">
    <text evidence="7">The sequence shown here is derived from an EMBL/GenBank/DDBJ whole genome shotgun (WGS) entry which is preliminary data.</text>
</comment>
<evidence type="ECO:0000256" key="1">
    <source>
        <dbReference type="ARBA" id="ARBA00004141"/>
    </source>
</evidence>
<feature type="transmembrane region" description="Helical" evidence="6">
    <location>
        <begin position="181"/>
        <end position="200"/>
    </location>
</feature>
<comment type="subcellular location">
    <subcellularLocation>
        <location evidence="6">Cell membrane</location>
        <topology evidence="6">Multi-pass membrane protein</topology>
    </subcellularLocation>
    <subcellularLocation>
        <location evidence="1">Membrane</location>
        <topology evidence="1">Multi-pass membrane protein</topology>
    </subcellularLocation>
</comment>
<dbReference type="InterPro" id="IPR002781">
    <property type="entry name" value="TM_pro_TauE-like"/>
</dbReference>
<feature type="transmembrane region" description="Helical" evidence="6">
    <location>
        <begin position="239"/>
        <end position="254"/>
    </location>
</feature>
<evidence type="ECO:0000256" key="2">
    <source>
        <dbReference type="ARBA" id="ARBA00009142"/>
    </source>
</evidence>
<name>A0A941JS58_9CHRO</name>
<feature type="transmembrane region" description="Helical" evidence="6">
    <location>
        <begin position="140"/>
        <end position="169"/>
    </location>
</feature>
<keyword evidence="3 6" id="KW-0812">Transmembrane</keyword>
<dbReference type="EMBL" id="JADQBC010000001">
    <property type="protein sequence ID" value="MBR8826347.1"/>
    <property type="molecule type" value="Genomic_DNA"/>
</dbReference>
<evidence type="ECO:0000313" key="8">
    <source>
        <dbReference type="Proteomes" id="UP000767446"/>
    </source>
</evidence>
<dbReference type="InterPro" id="IPR051598">
    <property type="entry name" value="TSUP/Inactive_protease-like"/>
</dbReference>
<evidence type="ECO:0000313" key="7">
    <source>
        <dbReference type="EMBL" id="MBR8826347.1"/>
    </source>
</evidence>
<feature type="transmembrane region" description="Helical" evidence="6">
    <location>
        <begin position="73"/>
        <end position="94"/>
    </location>
</feature>
<dbReference type="Pfam" id="PF01925">
    <property type="entry name" value="TauE"/>
    <property type="match status" value="1"/>
</dbReference>
<dbReference type="Proteomes" id="UP000767446">
    <property type="component" value="Unassembled WGS sequence"/>
</dbReference>
<accession>A0A941JS58</accession>
<proteinExistence type="inferred from homology"/>
<dbReference type="AlphaFoldDB" id="A0A941JS58"/>
<reference evidence="7" key="1">
    <citation type="submission" date="2021-02" db="EMBL/GenBank/DDBJ databases">
        <title>Metagenome analyses of Stigonema ocellatum DSM 106950, Chlorogloea purpurea SAG 13.99 and Gomphosphaeria aponina DSM 107014.</title>
        <authorList>
            <person name="Marter P."/>
            <person name="Huang S."/>
        </authorList>
    </citation>
    <scope>NUCLEOTIDE SEQUENCE</scope>
    <source>
        <strain evidence="7">JP213</strain>
    </source>
</reference>